<dbReference type="Gene3D" id="2.102.10.10">
    <property type="entry name" value="Rieske [2Fe-2S] iron-sulphur domain"/>
    <property type="match status" value="1"/>
</dbReference>
<dbReference type="InterPro" id="IPR017941">
    <property type="entry name" value="Rieske_2Fe-2S"/>
</dbReference>
<keyword evidence="4" id="KW-0408">Iron</keyword>
<dbReference type="Pfam" id="PF13806">
    <property type="entry name" value="Rieske_2"/>
    <property type="match status" value="1"/>
</dbReference>
<evidence type="ECO:0000256" key="2">
    <source>
        <dbReference type="ARBA" id="ARBA00022723"/>
    </source>
</evidence>
<dbReference type="OrthoDB" id="593800at2"/>
<evidence type="ECO:0000259" key="7">
    <source>
        <dbReference type="PROSITE" id="PS51296"/>
    </source>
</evidence>
<dbReference type="GO" id="GO:0106316">
    <property type="term" value="F:nitrite reductase (NADH) activity"/>
    <property type="evidence" value="ECO:0007669"/>
    <property type="project" value="UniProtKB-EC"/>
</dbReference>
<keyword evidence="6" id="KW-0534">Nitrate assimilation</keyword>
<evidence type="ECO:0000256" key="6">
    <source>
        <dbReference type="ARBA" id="ARBA00023063"/>
    </source>
</evidence>
<reference evidence="8 9" key="1">
    <citation type="submission" date="2018-08" db="EMBL/GenBank/DDBJ databases">
        <title>Meiothermus roseus NBRC 110900 genome sequencing project.</title>
        <authorList>
            <person name="Da Costa M.S."/>
            <person name="Albuquerque L."/>
            <person name="Raposo P."/>
            <person name="Froufe H.J.C."/>
            <person name="Barroso C.S."/>
            <person name="Egas C."/>
        </authorList>
    </citation>
    <scope>NUCLEOTIDE SEQUENCE [LARGE SCALE GENOMIC DNA]</scope>
    <source>
        <strain evidence="8 9">NBRC 110900</strain>
    </source>
</reference>
<proteinExistence type="predicted"/>
<evidence type="ECO:0000256" key="3">
    <source>
        <dbReference type="ARBA" id="ARBA00023002"/>
    </source>
</evidence>
<feature type="domain" description="Rieske" evidence="7">
    <location>
        <begin position="4"/>
        <end position="103"/>
    </location>
</feature>
<keyword evidence="3 8" id="KW-0560">Oxidoreductase</keyword>
<evidence type="ECO:0000313" key="9">
    <source>
        <dbReference type="Proteomes" id="UP000265341"/>
    </source>
</evidence>
<evidence type="ECO:0000313" key="8">
    <source>
        <dbReference type="EMBL" id="RIH83758.1"/>
    </source>
</evidence>
<dbReference type="PROSITE" id="PS51300">
    <property type="entry name" value="NIRD"/>
    <property type="match status" value="1"/>
</dbReference>
<dbReference type="NCBIfam" id="TIGR02378">
    <property type="entry name" value="nirD_assim_sml"/>
    <property type="match status" value="1"/>
</dbReference>
<dbReference type="InterPro" id="IPR012748">
    <property type="entry name" value="Rieske-like_NirD"/>
</dbReference>
<evidence type="ECO:0000256" key="4">
    <source>
        <dbReference type="ARBA" id="ARBA00023004"/>
    </source>
</evidence>
<dbReference type="AlphaFoldDB" id="A0A399EIG9"/>
<dbReference type="GO" id="GO:0051537">
    <property type="term" value="F:2 iron, 2 sulfur cluster binding"/>
    <property type="evidence" value="ECO:0007669"/>
    <property type="project" value="UniProtKB-KW"/>
</dbReference>
<dbReference type="SUPFAM" id="SSF50022">
    <property type="entry name" value="ISP domain"/>
    <property type="match status" value="1"/>
</dbReference>
<evidence type="ECO:0000256" key="1">
    <source>
        <dbReference type="ARBA" id="ARBA00022714"/>
    </source>
</evidence>
<dbReference type="EC" id="1.7.1.15" evidence="8"/>
<gene>
    <name evidence="8" type="primary">nirD</name>
    <name evidence="8" type="ORF">Mrose_02919</name>
</gene>
<keyword evidence="1" id="KW-0001">2Fe-2S</keyword>
<comment type="caution">
    <text evidence="8">The sequence shown here is derived from an EMBL/GenBank/DDBJ whole genome shotgun (WGS) entry which is preliminary data.</text>
</comment>
<dbReference type="Proteomes" id="UP000265341">
    <property type="component" value="Unassembled WGS sequence"/>
</dbReference>
<dbReference type="GO" id="GO:0046872">
    <property type="term" value="F:metal ion binding"/>
    <property type="evidence" value="ECO:0007669"/>
    <property type="project" value="UniProtKB-KW"/>
</dbReference>
<keyword evidence="2" id="KW-0479">Metal-binding</keyword>
<sequence>MNWVRVCRLEDILPGSGVCALVEGRQVAIFRVGERLFALSNFDPFTQANVLSRGLVGSKGERLYVASPLLKHRFDLESGEYLDDPSIRLPVYAVRLEAGEVWVGVPISEAAKVGT</sequence>
<dbReference type="InterPro" id="IPR036922">
    <property type="entry name" value="Rieske_2Fe-2S_sf"/>
</dbReference>
<evidence type="ECO:0000256" key="5">
    <source>
        <dbReference type="ARBA" id="ARBA00023014"/>
    </source>
</evidence>
<organism evidence="8 9">
    <name type="scientific">Calidithermus roseus</name>
    <dbReference type="NCBI Taxonomy" id="1644118"/>
    <lineage>
        <taxon>Bacteria</taxon>
        <taxon>Thermotogati</taxon>
        <taxon>Deinococcota</taxon>
        <taxon>Deinococci</taxon>
        <taxon>Thermales</taxon>
        <taxon>Thermaceae</taxon>
        <taxon>Calidithermus</taxon>
    </lineage>
</organism>
<name>A0A399EIG9_9DEIN</name>
<dbReference type="InterPro" id="IPR017881">
    <property type="entry name" value="NirD"/>
</dbReference>
<dbReference type="EMBL" id="QWLA01000070">
    <property type="protein sequence ID" value="RIH83758.1"/>
    <property type="molecule type" value="Genomic_DNA"/>
</dbReference>
<protein>
    <submittedName>
        <fullName evidence="8">Nitrite reductase (NADH) small subunit</fullName>
        <ecNumber evidence="8">1.7.1.15</ecNumber>
    </submittedName>
</protein>
<keyword evidence="9" id="KW-1185">Reference proteome</keyword>
<dbReference type="PANTHER" id="PTHR40562">
    <property type="match status" value="1"/>
</dbReference>
<dbReference type="PANTHER" id="PTHR40562:SF1">
    <property type="entry name" value="NITRITE REDUCTASE (NADH) SMALL SUBUNIT"/>
    <property type="match status" value="1"/>
</dbReference>
<accession>A0A399EIG9</accession>
<keyword evidence="5" id="KW-0411">Iron-sulfur</keyword>
<dbReference type="CDD" id="cd03529">
    <property type="entry name" value="Rieske_NirD"/>
    <property type="match status" value="1"/>
</dbReference>
<dbReference type="GO" id="GO:0042128">
    <property type="term" value="P:nitrate assimilation"/>
    <property type="evidence" value="ECO:0007669"/>
    <property type="project" value="UniProtKB-KW"/>
</dbReference>
<dbReference type="PROSITE" id="PS51296">
    <property type="entry name" value="RIESKE"/>
    <property type="match status" value="1"/>
</dbReference>
<dbReference type="RefSeq" id="WP_119279532.1">
    <property type="nucleotide sequence ID" value="NZ_QWLA01000070.1"/>
</dbReference>